<name>A0A2M7FN44_9BACT</name>
<protein>
    <submittedName>
        <fullName evidence="1">Uncharacterized protein</fullName>
    </submittedName>
</protein>
<dbReference type="EMBL" id="PFFO01000121">
    <property type="protein sequence ID" value="PIW07395.1"/>
    <property type="molecule type" value="Genomic_DNA"/>
</dbReference>
<evidence type="ECO:0000313" key="2">
    <source>
        <dbReference type="Proteomes" id="UP000230556"/>
    </source>
</evidence>
<dbReference type="AlphaFoldDB" id="A0A2M7FN44"/>
<comment type="caution">
    <text evidence="1">The sequence shown here is derived from an EMBL/GenBank/DDBJ whole genome shotgun (WGS) entry which is preliminary data.</text>
</comment>
<sequence>MAIVDNTLAKIRKLSLNLFTGKTELFCNNKIFSPTNVDKSQHLHLHLSPENLAQLNKNSLESKELLSIIQKYIADGGEYIFPDSPNTKNLEKVSSVIYDRSKQTLLEFIQRVIPRQDHGLWVSALAIRTANNMEEIKKIKLDMVYSAGHRGANIANLCNAQYLESKIIPLYNKFFELPNGLATFLASYERIVSYPVFAVFVGETQSQEEILEEIRTKITMLLKGGDQYQLDIHGINVVNVNKIKVLLPIITNEYEHNIEQKIEQGREGFIKVQIILKQSK</sequence>
<gene>
    <name evidence="1" type="ORF">COW38_02785</name>
</gene>
<reference evidence="2" key="1">
    <citation type="submission" date="2017-09" db="EMBL/GenBank/DDBJ databases">
        <title>Depth-based differentiation of microbial function through sediment-hosted aquifers and enrichment of novel symbionts in the deep terrestrial subsurface.</title>
        <authorList>
            <person name="Probst A.J."/>
            <person name="Ladd B."/>
            <person name="Jarett J.K."/>
            <person name="Geller-Mcgrath D.E."/>
            <person name="Sieber C.M.K."/>
            <person name="Emerson J.B."/>
            <person name="Anantharaman K."/>
            <person name="Thomas B.C."/>
            <person name="Malmstrom R."/>
            <person name="Stieglmeier M."/>
            <person name="Klingl A."/>
            <person name="Woyke T."/>
            <person name="Ryan C.M."/>
            <person name="Banfield J.F."/>
        </authorList>
    </citation>
    <scope>NUCLEOTIDE SEQUENCE [LARGE SCALE GENOMIC DNA]</scope>
</reference>
<evidence type="ECO:0000313" key="1">
    <source>
        <dbReference type="EMBL" id="PIW07395.1"/>
    </source>
</evidence>
<proteinExistence type="predicted"/>
<accession>A0A2M7FN44</accession>
<dbReference type="Proteomes" id="UP000230556">
    <property type="component" value="Unassembled WGS sequence"/>
</dbReference>
<organism evidence="1 2">
    <name type="scientific">Candidatus Collierbacteria bacterium CG17_big_fil_post_rev_8_21_14_2_50_45_7</name>
    <dbReference type="NCBI Taxonomy" id="1974536"/>
    <lineage>
        <taxon>Bacteria</taxon>
        <taxon>Candidatus Collieribacteriota</taxon>
    </lineage>
</organism>